<evidence type="ECO:0000313" key="7">
    <source>
        <dbReference type="Proteomes" id="UP001165041"/>
    </source>
</evidence>
<keyword evidence="2" id="KW-0479">Metal-binding</keyword>
<proteinExistence type="inferred from homology"/>
<dbReference type="InterPro" id="IPR050582">
    <property type="entry name" value="HAD-like_SerB"/>
</dbReference>
<evidence type="ECO:0000256" key="4">
    <source>
        <dbReference type="ARBA" id="ARBA00022842"/>
    </source>
</evidence>
<comment type="caution">
    <text evidence="6">The sequence shown here is derived from an EMBL/GenBank/DDBJ whole genome shotgun (WGS) entry which is preliminary data.</text>
</comment>
<keyword evidence="3" id="KW-0378">Hydrolase</keyword>
<dbReference type="EMBL" id="BSSA01000031">
    <property type="protein sequence ID" value="GLW74087.1"/>
    <property type="molecule type" value="Genomic_DNA"/>
</dbReference>
<dbReference type="PANTHER" id="PTHR43344">
    <property type="entry name" value="PHOSPHOSERINE PHOSPHATASE"/>
    <property type="match status" value="1"/>
</dbReference>
<evidence type="ECO:0000313" key="6">
    <source>
        <dbReference type="EMBL" id="GLW74087.1"/>
    </source>
</evidence>
<dbReference type="InterPro" id="IPR036412">
    <property type="entry name" value="HAD-like_sf"/>
</dbReference>
<keyword evidence="5" id="KW-1133">Transmembrane helix</keyword>
<dbReference type="SUPFAM" id="SSF56784">
    <property type="entry name" value="HAD-like"/>
    <property type="match status" value="1"/>
</dbReference>
<comment type="similarity">
    <text evidence="1">Belongs to the HAD-like hydrolase superfamily. SerB family.</text>
</comment>
<feature type="transmembrane region" description="Helical" evidence="5">
    <location>
        <begin position="50"/>
        <end position="68"/>
    </location>
</feature>
<accession>A0A9W6V6B7</accession>
<gene>
    <name evidence="6" type="ORF">Kpho02_63850</name>
</gene>
<evidence type="ECO:0000256" key="2">
    <source>
        <dbReference type="ARBA" id="ARBA00022723"/>
    </source>
</evidence>
<dbReference type="PANTHER" id="PTHR43344:SF13">
    <property type="entry name" value="PHOSPHATASE RV3661-RELATED"/>
    <property type="match status" value="1"/>
</dbReference>
<evidence type="ECO:0000256" key="1">
    <source>
        <dbReference type="ARBA" id="ARBA00009184"/>
    </source>
</evidence>
<keyword evidence="5" id="KW-0812">Transmembrane</keyword>
<dbReference type="Gene3D" id="3.40.50.1000">
    <property type="entry name" value="HAD superfamily/HAD-like"/>
    <property type="match status" value="1"/>
</dbReference>
<name>A0A9W6V6B7_9ACTN</name>
<keyword evidence="4" id="KW-0460">Magnesium</keyword>
<keyword evidence="5" id="KW-0472">Membrane</keyword>
<evidence type="ECO:0000256" key="5">
    <source>
        <dbReference type="SAM" id="Phobius"/>
    </source>
</evidence>
<dbReference type="InterPro" id="IPR023214">
    <property type="entry name" value="HAD_sf"/>
</dbReference>
<dbReference type="AlphaFoldDB" id="A0A9W6V6B7"/>
<dbReference type="Pfam" id="PF12710">
    <property type="entry name" value="HAD"/>
    <property type="match status" value="1"/>
</dbReference>
<dbReference type="Proteomes" id="UP001165041">
    <property type="component" value="Unassembled WGS sequence"/>
</dbReference>
<dbReference type="Gene3D" id="1.20.1440.100">
    <property type="entry name" value="SG protein - dephosphorylation function"/>
    <property type="match status" value="1"/>
</dbReference>
<evidence type="ECO:0000256" key="3">
    <source>
        <dbReference type="ARBA" id="ARBA00022801"/>
    </source>
</evidence>
<organism evidence="6 7">
    <name type="scientific">Kitasatospora phosalacinea</name>
    <dbReference type="NCBI Taxonomy" id="2065"/>
    <lineage>
        <taxon>Bacteria</taxon>
        <taxon>Bacillati</taxon>
        <taxon>Actinomycetota</taxon>
        <taxon>Actinomycetes</taxon>
        <taxon>Kitasatosporales</taxon>
        <taxon>Streptomycetaceae</taxon>
        <taxon>Kitasatospora</taxon>
    </lineage>
</organism>
<dbReference type="GO" id="GO:0046872">
    <property type="term" value="F:metal ion binding"/>
    <property type="evidence" value="ECO:0007669"/>
    <property type="project" value="UniProtKB-KW"/>
</dbReference>
<reference evidence="6" key="1">
    <citation type="submission" date="2023-02" db="EMBL/GenBank/DDBJ databases">
        <title>Kitasatospora phosalacinea NBRC 14627.</title>
        <authorList>
            <person name="Ichikawa N."/>
            <person name="Sato H."/>
            <person name="Tonouchi N."/>
        </authorList>
    </citation>
    <scope>NUCLEOTIDE SEQUENCE</scope>
    <source>
        <strain evidence="6">NBRC 14627</strain>
    </source>
</reference>
<dbReference type="GO" id="GO:0016787">
    <property type="term" value="F:hydrolase activity"/>
    <property type="evidence" value="ECO:0007669"/>
    <property type="project" value="UniProtKB-KW"/>
</dbReference>
<protein>
    <submittedName>
        <fullName evidence="6">Phosphoserine phosphatase</fullName>
    </submittedName>
</protein>
<sequence>MGTGTLTGEGAVAEPSVTGPSVAVFDLDGTLCRGDSFAGFLRRSMLDGRLRAALSLAAAVVLVPLFLLPAGRRRAVRGFVLLATAGRSAAQLAEMAAQFAVEHVAKGRIEPVLERLCEHRERGDRVVVATGCAEPLASAVCRELGLGDVEVLAAALAPGRFAHRPVRGCLGVQKVARLGELGIAVPVAHAYTDSSVDLPLLRAAERRFLVEPRPRTVARVRAALGPEFTVLG</sequence>